<protein>
    <recommendedName>
        <fullName evidence="4">IrrE N-terminal-like domain-containing protein</fullName>
    </recommendedName>
</protein>
<organism evidence="2 3">
    <name type="scientific">Candidatus Thiothrix phosphatis</name>
    <dbReference type="NCBI Taxonomy" id="3112415"/>
    <lineage>
        <taxon>Bacteria</taxon>
        <taxon>Pseudomonadati</taxon>
        <taxon>Pseudomonadota</taxon>
        <taxon>Gammaproteobacteria</taxon>
        <taxon>Thiotrichales</taxon>
        <taxon>Thiotrichaceae</taxon>
        <taxon>Thiothrix</taxon>
    </lineage>
</organism>
<evidence type="ECO:0000256" key="1">
    <source>
        <dbReference type="SAM" id="SignalP"/>
    </source>
</evidence>
<dbReference type="EMBL" id="JAYMYJ010000147">
    <property type="protein sequence ID" value="MEB4593042.1"/>
    <property type="molecule type" value="Genomic_DNA"/>
</dbReference>
<sequence>MRYLKILLLTCLFLFPLYAGAFAPPAKIQLESKDWGDANPDDIKTVLDSVVEAISPYMEGRQFGNILVRNGTTGPISIYDRGPNGEYIVMLNVHGRYWAQLTYQFSHEMCHLMSNYDLAPRNISHQQWFEESLCEAFSLFTLEKMTEHWHDNPPYPQWKEYARKFLEYEQDNLKQEHRRLPKGMKLPTWYLEYQKALSADPYAQGRSLNELVANQLLPIFDANPETWGSINYLNLGDDTDDKSLDKYLTDWQKSVPPKWLRTVKEVKQKLLETAG</sequence>
<dbReference type="Proteomes" id="UP001308005">
    <property type="component" value="Unassembled WGS sequence"/>
</dbReference>
<name>A0ABU6D2K9_9GAMM</name>
<evidence type="ECO:0000313" key="3">
    <source>
        <dbReference type="Proteomes" id="UP001308005"/>
    </source>
</evidence>
<comment type="caution">
    <text evidence="2">The sequence shown here is derived from an EMBL/GenBank/DDBJ whole genome shotgun (WGS) entry which is preliminary data.</text>
</comment>
<feature type="signal peptide" evidence="1">
    <location>
        <begin position="1"/>
        <end position="21"/>
    </location>
</feature>
<gene>
    <name evidence="2" type="ORF">VSS37_18830</name>
</gene>
<keyword evidence="3" id="KW-1185">Reference proteome</keyword>
<evidence type="ECO:0008006" key="4">
    <source>
        <dbReference type="Google" id="ProtNLM"/>
    </source>
</evidence>
<reference evidence="2 3" key="2">
    <citation type="submission" date="2024-01" db="EMBL/GenBank/DDBJ databases">
        <authorList>
            <person name="Xie X."/>
        </authorList>
    </citation>
    <scope>NUCLEOTIDE SEQUENCE [LARGE SCALE GENOMIC DNA]</scope>
    <source>
        <strain evidence="2">SCUT-1</strain>
    </source>
</reference>
<feature type="chain" id="PRO_5046551746" description="IrrE N-terminal-like domain-containing protein" evidence="1">
    <location>
        <begin position="22"/>
        <end position="275"/>
    </location>
</feature>
<accession>A0ABU6D2K9</accession>
<evidence type="ECO:0000313" key="2">
    <source>
        <dbReference type="EMBL" id="MEB4593042.1"/>
    </source>
</evidence>
<reference evidence="3" key="1">
    <citation type="submission" date="2023-07" db="EMBL/GenBank/DDBJ databases">
        <title>The carbon used by Thiothrix.</title>
        <authorList>
            <person name="Chen L."/>
        </authorList>
    </citation>
    <scope>NUCLEOTIDE SEQUENCE [LARGE SCALE GENOMIC DNA]</scope>
</reference>
<dbReference type="RefSeq" id="WP_324697682.1">
    <property type="nucleotide sequence ID" value="NZ_JAYMYJ010000147.1"/>
</dbReference>
<keyword evidence="1" id="KW-0732">Signal</keyword>
<proteinExistence type="predicted"/>